<keyword evidence="12" id="KW-1015">Disulfide bond</keyword>
<evidence type="ECO:0000256" key="10">
    <source>
        <dbReference type="ARBA" id="ARBA00022914"/>
    </source>
</evidence>
<dbReference type="InterPro" id="IPR016156">
    <property type="entry name" value="FAD/NAD-linked_Rdtase_dimer_sf"/>
</dbReference>
<comment type="catalytic activity">
    <reaction evidence="15 16 17">
        <text>Hg + NADP(+) + H(+) = Hg(2+) + NADPH</text>
        <dbReference type="Rhea" id="RHEA:23856"/>
        <dbReference type="ChEBI" id="CHEBI:15378"/>
        <dbReference type="ChEBI" id="CHEBI:16170"/>
        <dbReference type="ChEBI" id="CHEBI:16793"/>
        <dbReference type="ChEBI" id="CHEBI:57783"/>
        <dbReference type="ChEBI" id="CHEBI:58349"/>
        <dbReference type="EC" id="1.16.1.1"/>
    </reaction>
</comment>
<comment type="subunit">
    <text evidence="2 16 17">Homodimer.</text>
</comment>
<evidence type="ECO:0000256" key="12">
    <source>
        <dbReference type="ARBA" id="ARBA00023157"/>
    </source>
</evidence>
<dbReference type="SUPFAM" id="SSF55008">
    <property type="entry name" value="HMA, heavy metal-associated domain"/>
    <property type="match status" value="1"/>
</dbReference>
<dbReference type="PROSITE" id="PS00076">
    <property type="entry name" value="PYRIDINE_REDOX_1"/>
    <property type="match status" value="1"/>
</dbReference>
<keyword evidence="8 16" id="KW-0274">FAD</keyword>
<evidence type="ECO:0000256" key="15">
    <source>
        <dbReference type="ARBA" id="ARBA00048984"/>
    </source>
</evidence>
<dbReference type="NCBIfam" id="TIGR02053">
    <property type="entry name" value="MerA"/>
    <property type="match status" value="1"/>
</dbReference>
<protein>
    <recommendedName>
        <fullName evidence="4 16">Mercuric reductase</fullName>
        <ecNumber evidence="3 16">1.16.1.1</ecNumber>
    </recommendedName>
    <alternativeName>
        <fullName evidence="14 16">Hg(II) reductase</fullName>
    </alternativeName>
</protein>
<dbReference type="SUPFAM" id="SSF51905">
    <property type="entry name" value="FAD/NAD(P)-binding domain"/>
    <property type="match status" value="1"/>
</dbReference>
<keyword evidence="20" id="KW-1185">Reference proteome</keyword>
<evidence type="ECO:0000256" key="7">
    <source>
        <dbReference type="ARBA" id="ARBA00022723"/>
    </source>
</evidence>
<dbReference type="PRINTS" id="PR00368">
    <property type="entry name" value="FADPNR"/>
</dbReference>
<evidence type="ECO:0000256" key="17">
    <source>
        <dbReference type="RuleBase" id="RU361223"/>
    </source>
</evidence>
<evidence type="ECO:0000259" key="18">
    <source>
        <dbReference type="PROSITE" id="PS50846"/>
    </source>
</evidence>
<dbReference type="PROSITE" id="PS50846">
    <property type="entry name" value="HMA_2"/>
    <property type="match status" value="1"/>
</dbReference>
<accession>A0ABU1BJR8</accession>
<evidence type="ECO:0000313" key="20">
    <source>
        <dbReference type="Proteomes" id="UP001225596"/>
    </source>
</evidence>
<dbReference type="GO" id="GO:0016152">
    <property type="term" value="F:mercury (II) reductase (NADP+) activity"/>
    <property type="evidence" value="ECO:0007669"/>
    <property type="project" value="UniProtKB-EC"/>
</dbReference>
<dbReference type="NCBIfam" id="NF010311">
    <property type="entry name" value="PRK13748.1"/>
    <property type="match status" value="1"/>
</dbReference>
<dbReference type="PANTHER" id="PTHR43014">
    <property type="entry name" value="MERCURIC REDUCTASE"/>
    <property type="match status" value="1"/>
</dbReference>
<evidence type="ECO:0000313" key="19">
    <source>
        <dbReference type="EMBL" id="MDQ9169235.1"/>
    </source>
</evidence>
<dbReference type="PROSITE" id="PS01047">
    <property type="entry name" value="HMA_1"/>
    <property type="match status" value="1"/>
</dbReference>
<dbReference type="InterPro" id="IPR021179">
    <property type="entry name" value="Mercury_reductase_MerA"/>
</dbReference>
<comment type="similarity">
    <text evidence="1 16 17">Belongs to the class-I pyridine nucleotide-disulfide oxidoreductase family.</text>
</comment>
<evidence type="ECO:0000256" key="5">
    <source>
        <dbReference type="ARBA" id="ARBA00022466"/>
    </source>
</evidence>
<dbReference type="InterPro" id="IPR036163">
    <property type="entry name" value="HMA_dom_sf"/>
</dbReference>
<dbReference type="InterPro" id="IPR001100">
    <property type="entry name" value="Pyr_nuc-diS_OxRdtase"/>
</dbReference>
<evidence type="ECO:0000256" key="11">
    <source>
        <dbReference type="ARBA" id="ARBA00023002"/>
    </source>
</evidence>
<evidence type="ECO:0000256" key="9">
    <source>
        <dbReference type="ARBA" id="ARBA00022857"/>
    </source>
</evidence>
<name>A0ABU1BJR8_9BURK</name>
<comment type="cofactor">
    <cofactor evidence="16 17">
        <name>FAD</name>
        <dbReference type="ChEBI" id="CHEBI:57692"/>
    </cofactor>
    <text evidence="16 17">Binds 1 FAD per subunit.</text>
</comment>
<dbReference type="InterPro" id="IPR004099">
    <property type="entry name" value="Pyr_nucl-diS_OxRdtase_dimer"/>
</dbReference>
<keyword evidence="10 16" id="KW-0476">Mercury</keyword>
<dbReference type="InterPro" id="IPR006121">
    <property type="entry name" value="HMA_dom"/>
</dbReference>
<dbReference type="Pfam" id="PF00403">
    <property type="entry name" value="HMA"/>
    <property type="match status" value="1"/>
</dbReference>
<comment type="caution">
    <text evidence="19">The sequence shown here is derived from an EMBL/GenBank/DDBJ whole genome shotgun (WGS) entry which is preliminary data.</text>
</comment>
<proteinExistence type="inferred from homology"/>
<dbReference type="Gene3D" id="3.30.390.30">
    <property type="match status" value="1"/>
</dbReference>
<dbReference type="EC" id="1.16.1.1" evidence="3 16"/>
<dbReference type="Gene3D" id="3.50.50.60">
    <property type="entry name" value="FAD/NAD(P)-binding domain"/>
    <property type="match status" value="2"/>
</dbReference>
<dbReference type="Gene3D" id="3.30.70.100">
    <property type="match status" value="1"/>
</dbReference>
<keyword evidence="11 16" id="KW-0560">Oxidoreductase</keyword>
<dbReference type="InterPro" id="IPR036188">
    <property type="entry name" value="FAD/NAD-bd_sf"/>
</dbReference>
<keyword evidence="13" id="KW-0676">Redox-active center</keyword>
<dbReference type="Proteomes" id="UP001225596">
    <property type="component" value="Unassembled WGS sequence"/>
</dbReference>
<evidence type="ECO:0000256" key="4">
    <source>
        <dbReference type="ARBA" id="ARBA00014791"/>
    </source>
</evidence>
<evidence type="ECO:0000256" key="1">
    <source>
        <dbReference type="ARBA" id="ARBA00007532"/>
    </source>
</evidence>
<organism evidence="19 20">
    <name type="scientific">Keguizhuia sedimenti</name>
    <dbReference type="NCBI Taxonomy" id="3064264"/>
    <lineage>
        <taxon>Bacteria</taxon>
        <taxon>Pseudomonadati</taxon>
        <taxon>Pseudomonadota</taxon>
        <taxon>Betaproteobacteria</taxon>
        <taxon>Burkholderiales</taxon>
        <taxon>Oxalobacteraceae</taxon>
        <taxon>Keguizhuia</taxon>
    </lineage>
</organism>
<dbReference type="InterPro" id="IPR017969">
    <property type="entry name" value="Heavy-metal-associated_CS"/>
</dbReference>
<sequence>METLEFRITGMTCEHCANTLNSALTRVSGVERAAVSYAEQRARVVAKPDVQVDALIQAVREKGYEAHLETPADKNQTGAGQGLKVVVIGSGSAAFAAALRATEEGAAVTIVEAGIVGGTCVNVGCVPSKIMIRAAQMAHHQAHHPFSGVERHTPSIDRAALVQQQQQRVDELRRDKYEALLDSNPNVNLMRGYARFIDAHTIEVTRPDGSIKPLAADRILIATGRSPTVPDVPGLASTPYWTSTDALVADTLPKHLVVVGASVVALELAQAFLRLGTMVTLIARSKLLSKEDPAIGTALQAALVAEGMQIVTHTQIKNVKHEGGIFQIDIGRRTINADQLLVAVGRTPNTDKLNLEAAGVKVDKAGAIVIDDHMRTSVPHIYAAGDCTNQPQYVYVAAAAGTRAATNMAGGNAVLDLSAMPAVIFTDPQVATVGVTEIEAKAQGIAAESRTLFLENVPRALANFDTTGFIKLVAEKETGRLLGAQIVSGEAGEMIQTAVLAIRNRMTVKELGDQLFPYLTMAEGLKLCAQTFFKDVKQLSCCAG</sequence>
<keyword evidence="6 16" id="KW-0285">Flavoprotein</keyword>
<reference evidence="19 20" key="1">
    <citation type="submission" date="2023-08" db="EMBL/GenBank/DDBJ databases">
        <title>Oxalobacteraceae gen .nov., isolated from river sludge outside the plant.</title>
        <authorList>
            <person name="Zhao S.Y."/>
        </authorList>
    </citation>
    <scope>NUCLEOTIDE SEQUENCE [LARGE SCALE GENOMIC DNA]</scope>
    <source>
        <strain evidence="19 20">R-40</strain>
    </source>
</reference>
<feature type="domain" description="HMA" evidence="18">
    <location>
        <begin position="2"/>
        <end position="67"/>
    </location>
</feature>
<dbReference type="RefSeq" id="WP_338435090.1">
    <property type="nucleotide sequence ID" value="NZ_JAUYVH010000001.1"/>
</dbReference>
<comment type="function">
    <text evidence="16">Resistance to Hg(2+) in bacteria appears to be governed by a specialized system which includes mercuric reductase. MerA protein is responsible for volatilizing mercury as Hg(0).</text>
</comment>
<dbReference type="InterPro" id="IPR012999">
    <property type="entry name" value="Pyr_OxRdtase_I_AS"/>
</dbReference>
<keyword evidence="7 16" id="KW-0479">Metal-binding</keyword>
<dbReference type="Pfam" id="PF07992">
    <property type="entry name" value="Pyr_redox_2"/>
    <property type="match status" value="1"/>
</dbReference>
<dbReference type="InterPro" id="IPR023753">
    <property type="entry name" value="FAD/NAD-binding_dom"/>
</dbReference>
<evidence type="ECO:0000256" key="13">
    <source>
        <dbReference type="ARBA" id="ARBA00023284"/>
    </source>
</evidence>
<gene>
    <name evidence="17 19" type="primary">merA</name>
    <name evidence="19" type="ORF">Q8A64_02300</name>
</gene>
<dbReference type="PIRSF" id="PIRSF000350">
    <property type="entry name" value="Mercury_reductase_MerA"/>
    <property type="match status" value="1"/>
</dbReference>
<dbReference type="PRINTS" id="PR00411">
    <property type="entry name" value="PNDRDTASEI"/>
</dbReference>
<keyword evidence="5 16" id="KW-0475">Mercuric resistance</keyword>
<evidence type="ECO:0000256" key="14">
    <source>
        <dbReference type="ARBA" id="ARBA00031725"/>
    </source>
</evidence>
<dbReference type="EMBL" id="JAUYVH010000001">
    <property type="protein sequence ID" value="MDQ9169235.1"/>
    <property type="molecule type" value="Genomic_DNA"/>
</dbReference>
<evidence type="ECO:0000256" key="2">
    <source>
        <dbReference type="ARBA" id="ARBA00011738"/>
    </source>
</evidence>
<evidence type="ECO:0000256" key="6">
    <source>
        <dbReference type="ARBA" id="ARBA00022630"/>
    </source>
</evidence>
<evidence type="ECO:0000256" key="8">
    <source>
        <dbReference type="ARBA" id="ARBA00022827"/>
    </source>
</evidence>
<dbReference type="PANTHER" id="PTHR43014:SF2">
    <property type="entry name" value="MERCURIC REDUCTASE"/>
    <property type="match status" value="1"/>
</dbReference>
<evidence type="ECO:0000256" key="3">
    <source>
        <dbReference type="ARBA" id="ARBA00012661"/>
    </source>
</evidence>
<dbReference type="CDD" id="cd00371">
    <property type="entry name" value="HMA"/>
    <property type="match status" value="1"/>
</dbReference>
<dbReference type="Pfam" id="PF02852">
    <property type="entry name" value="Pyr_redox_dim"/>
    <property type="match status" value="1"/>
</dbReference>
<keyword evidence="9 16" id="KW-0521">NADP</keyword>
<evidence type="ECO:0000256" key="16">
    <source>
        <dbReference type="PIRNR" id="PIRNR000350"/>
    </source>
</evidence>
<dbReference type="SUPFAM" id="SSF55424">
    <property type="entry name" value="FAD/NAD-linked reductases, dimerisation (C-terminal) domain"/>
    <property type="match status" value="1"/>
</dbReference>